<dbReference type="GO" id="GO:0102571">
    <property type="term" value="F:[protein]-3-O-(N-acetyl-D-glucosaminyl)-L-serine/L-threonine O-N-acetyl-alpha-D-glucosaminase activity"/>
    <property type="evidence" value="ECO:0007669"/>
    <property type="project" value="UniProtKB-EC"/>
</dbReference>
<dbReference type="InterPro" id="IPR008979">
    <property type="entry name" value="Galactose-bd-like_sf"/>
</dbReference>
<sequence length="446" mass="49595">MKIRNTLLLAGSLLLLGACDESKYDLDSLVPEQYHKILYVNNSGKQEVTLYDTGENYDYTFSIFKSGSDPTQTASADIYILTQEELDNEYSDPEAVNYKLIGTDCYSIESTHLDFSAADRYKPVTVSLDPESIKTMIAAQPDAVWVLPLQVVSENDSVNSEKNELFLQITGVITPSFGFGSSAVSVKEYSYGFAVAEKVTLGLDTENSWEISCEFGVDDAYRTAYNTKNKTIFQALPEGSYSFQDQMTLSPGTTTTELPVTINSDQLQPGDYMLPIRIESVSIFGISSTNDVYPLAIRILGSQLDRTNWTIEANTQEPNGEGSGNGVPSCALDGNPSTYWHSSWQSGSHALPHELIIDTKESYTFTQFGLMQRQHDSYMDAGAGVFYVSDDKTNWTEVGTFTMQKIHDTQNFTLETPTRGRYFKVQITQSNRDLNTSLAEIYAYGL</sequence>
<accession>A0A174L2Z8</accession>
<evidence type="ECO:0000313" key="2">
    <source>
        <dbReference type="EMBL" id="CUP16508.1"/>
    </source>
</evidence>
<dbReference type="EMBL" id="CZAP01000003">
    <property type="protein sequence ID" value="CUP16508.1"/>
    <property type="molecule type" value="Genomic_DNA"/>
</dbReference>
<keyword evidence="2" id="KW-0378">Hydrolase</keyword>
<dbReference type="RefSeq" id="WP_055299079.1">
    <property type="nucleotide sequence ID" value="NZ_CZAP01000003.1"/>
</dbReference>
<dbReference type="PROSITE" id="PS51257">
    <property type="entry name" value="PROKAR_LIPOPROTEIN"/>
    <property type="match status" value="1"/>
</dbReference>
<dbReference type="SUPFAM" id="SSF49785">
    <property type="entry name" value="Galactose-binding domain-like"/>
    <property type="match status" value="1"/>
</dbReference>
<name>A0A174L2Z8_BACT4</name>
<evidence type="ECO:0000313" key="3">
    <source>
        <dbReference type="Proteomes" id="UP000095576"/>
    </source>
</evidence>
<dbReference type="InterPro" id="IPR013728">
    <property type="entry name" value="BT_3987-like_N"/>
</dbReference>
<keyword evidence="2" id="KW-0326">Glycosidase</keyword>
<dbReference type="Gene3D" id="2.60.40.1740">
    <property type="entry name" value="hypothetical protein (bacova_03559)"/>
    <property type="match status" value="2"/>
</dbReference>
<dbReference type="Pfam" id="PF00754">
    <property type="entry name" value="F5_F8_type_C"/>
    <property type="match status" value="1"/>
</dbReference>
<dbReference type="PROSITE" id="PS50022">
    <property type="entry name" value="FA58C_3"/>
    <property type="match status" value="1"/>
</dbReference>
<dbReference type="EC" id="3.2.1.169" evidence="2"/>
<organism evidence="2 3">
    <name type="scientific">Bacteroides thetaiotaomicron</name>
    <dbReference type="NCBI Taxonomy" id="818"/>
    <lineage>
        <taxon>Bacteria</taxon>
        <taxon>Pseudomonadati</taxon>
        <taxon>Bacteroidota</taxon>
        <taxon>Bacteroidia</taxon>
        <taxon>Bacteroidales</taxon>
        <taxon>Bacteroidaceae</taxon>
        <taxon>Bacteroides</taxon>
    </lineage>
</organism>
<dbReference type="InterPro" id="IPR000421">
    <property type="entry name" value="FA58C"/>
</dbReference>
<dbReference type="Pfam" id="PF08522">
    <property type="entry name" value="BT_3987-like_N"/>
    <property type="match status" value="2"/>
</dbReference>
<feature type="domain" description="F5/8 type C" evidence="1">
    <location>
        <begin position="292"/>
        <end position="446"/>
    </location>
</feature>
<dbReference type="AlphaFoldDB" id="A0A174L2Z8"/>
<evidence type="ECO:0000259" key="1">
    <source>
        <dbReference type="PROSITE" id="PS50022"/>
    </source>
</evidence>
<gene>
    <name evidence="2" type="primary">nagJ_3</name>
    <name evidence="2" type="ORF">ERS852511_01322</name>
</gene>
<dbReference type="Gene3D" id="2.60.120.260">
    <property type="entry name" value="Galactose-binding domain-like"/>
    <property type="match status" value="1"/>
</dbReference>
<protein>
    <submittedName>
        <fullName evidence="2">Chitobiase</fullName>
        <ecNumber evidence="2">3.2.1.169</ecNumber>
    </submittedName>
</protein>
<proteinExistence type="predicted"/>
<dbReference type="Proteomes" id="UP000095576">
    <property type="component" value="Unassembled WGS sequence"/>
</dbReference>
<reference evidence="2 3" key="1">
    <citation type="submission" date="2015-09" db="EMBL/GenBank/DDBJ databases">
        <authorList>
            <consortium name="Pathogen Informatics"/>
        </authorList>
    </citation>
    <scope>NUCLEOTIDE SEQUENCE [LARGE SCALE GENOMIC DNA]</scope>
    <source>
        <strain evidence="2 3">2789STDY5834899</strain>
    </source>
</reference>